<sequence>MQELIERVKKQLEGVELQKFTEEQKVLFKNNYNCKLYFFDYGLSSDGDLIVRTTRSNYNNLLYYMGFDSVKNDYVKMKIEVEENMLVIYNLDSESNF</sequence>
<dbReference type="RefSeq" id="WP_011878598.1">
    <property type="nucleotide sequence ID" value="NC_009253.1"/>
</dbReference>
<dbReference type="KEGG" id="drm:Dred_2290"/>
<gene>
    <name evidence="1" type="ordered locus">Dred_2290</name>
</gene>
<dbReference type="Proteomes" id="UP000001556">
    <property type="component" value="Chromosome"/>
</dbReference>
<organism evidence="1 2">
    <name type="scientific">Desulforamulus reducens (strain ATCC BAA-1160 / DSM 100696 / MI-1)</name>
    <name type="common">Desulfotomaculum reducens</name>
    <dbReference type="NCBI Taxonomy" id="349161"/>
    <lineage>
        <taxon>Bacteria</taxon>
        <taxon>Bacillati</taxon>
        <taxon>Bacillota</taxon>
        <taxon>Clostridia</taxon>
        <taxon>Eubacteriales</taxon>
        <taxon>Peptococcaceae</taxon>
        <taxon>Desulforamulus</taxon>
    </lineage>
</organism>
<name>A4J6U7_DESRM</name>
<proteinExistence type="predicted"/>
<dbReference type="EMBL" id="CP000612">
    <property type="protein sequence ID" value="ABO50800.1"/>
    <property type="molecule type" value="Genomic_DNA"/>
</dbReference>
<keyword evidence="2" id="KW-1185">Reference proteome</keyword>
<evidence type="ECO:0000313" key="1">
    <source>
        <dbReference type="EMBL" id="ABO50800.1"/>
    </source>
</evidence>
<accession>A4J6U7</accession>
<dbReference type="OrthoDB" id="1808071at2"/>
<evidence type="ECO:0000313" key="2">
    <source>
        <dbReference type="Proteomes" id="UP000001556"/>
    </source>
</evidence>
<dbReference type="STRING" id="349161.Dred_2290"/>
<reference evidence="1 2" key="1">
    <citation type="submission" date="2007-03" db="EMBL/GenBank/DDBJ databases">
        <title>Complete sequence of Desulfotomaculum reducens MI-1.</title>
        <authorList>
            <consortium name="US DOE Joint Genome Institute"/>
            <person name="Copeland A."/>
            <person name="Lucas S."/>
            <person name="Lapidus A."/>
            <person name="Barry K."/>
            <person name="Detter J.C."/>
            <person name="Glavina del Rio T."/>
            <person name="Hammon N."/>
            <person name="Israni S."/>
            <person name="Dalin E."/>
            <person name="Tice H."/>
            <person name="Pitluck S."/>
            <person name="Sims D."/>
            <person name="Brettin T."/>
            <person name="Bruce D."/>
            <person name="Han C."/>
            <person name="Tapia R."/>
            <person name="Schmutz J."/>
            <person name="Larimer F."/>
            <person name="Land M."/>
            <person name="Hauser L."/>
            <person name="Kyrpides N."/>
            <person name="Kim E."/>
            <person name="Tebo B.M."/>
            <person name="Richardson P."/>
        </authorList>
    </citation>
    <scope>NUCLEOTIDE SEQUENCE [LARGE SCALE GENOMIC DNA]</scope>
    <source>
        <strain evidence="1 2">MI-1</strain>
    </source>
</reference>
<dbReference type="AlphaFoldDB" id="A4J6U7"/>
<protein>
    <submittedName>
        <fullName evidence="1">Uncharacterized protein</fullName>
    </submittedName>
</protein>
<dbReference type="HOGENOM" id="CLU_2342231_0_0_9"/>